<gene>
    <name evidence="12 16" type="primary">dapA</name>
    <name evidence="16" type="ORF">IAA64_13070</name>
</gene>
<evidence type="ECO:0000256" key="3">
    <source>
        <dbReference type="ARBA" id="ARBA00007592"/>
    </source>
</evidence>
<evidence type="ECO:0000256" key="2">
    <source>
        <dbReference type="ARBA" id="ARBA00005120"/>
    </source>
</evidence>
<dbReference type="AlphaFoldDB" id="A0A9D1TEI0"/>
<dbReference type="SUPFAM" id="SSF51569">
    <property type="entry name" value="Aldolase"/>
    <property type="match status" value="1"/>
</dbReference>
<evidence type="ECO:0000256" key="1">
    <source>
        <dbReference type="ARBA" id="ARBA00003294"/>
    </source>
</evidence>
<feature type="binding site" evidence="12 15">
    <location>
        <position position="205"/>
    </location>
    <ligand>
        <name>pyruvate</name>
        <dbReference type="ChEBI" id="CHEBI:15361"/>
    </ligand>
</feature>
<evidence type="ECO:0000313" key="16">
    <source>
        <dbReference type="EMBL" id="HIV28887.1"/>
    </source>
</evidence>
<feature type="site" description="Part of a proton relay during catalysis" evidence="12">
    <location>
        <position position="46"/>
    </location>
</feature>
<dbReference type="Gene3D" id="3.20.20.70">
    <property type="entry name" value="Aldolase class I"/>
    <property type="match status" value="1"/>
</dbReference>
<comment type="caution">
    <text evidence="12">Lacks conserved residue(s) required for the propagation of feature annotation.</text>
</comment>
<feature type="active site" description="Proton donor/acceptor" evidence="12 14">
    <location>
        <position position="135"/>
    </location>
</feature>
<dbReference type="Pfam" id="PF00701">
    <property type="entry name" value="DHDPS"/>
    <property type="match status" value="1"/>
</dbReference>
<evidence type="ECO:0000256" key="6">
    <source>
        <dbReference type="ARBA" id="ARBA00022605"/>
    </source>
</evidence>
<evidence type="ECO:0000256" key="11">
    <source>
        <dbReference type="ARBA" id="ARBA00047836"/>
    </source>
</evidence>
<feature type="active site" description="Schiff-base intermediate with substrate" evidence="12 14">
    <location>
        <position position="163"/>
    </location>
</feature>
<sequence>MNIAEGVIAALLSPMHEDESIHCEQMRRLAARQIAAGVHGLFVAGTNGEAYALSPQEKLRLAESVLREAEGKVPVYFGSGLCGTRETIELSKEAQRLGVDALSIVCPYFAPVSQEGLYAHFSEIAAAVSLPIILYNIPARTGVNLAPATVARLAQIPNIIGVKDSSGNFEQILQYLESVPEGFHVLSGNDSLLLWTLMAGGSGGICGVANLFPQTMAAIYEAWKAGDLTRARQAQERIRPIRTLFRYGSSGPVIKLAANLLGLSAGPSRRPFDTIGEEGKTAILEMLNTQYRGIQ</sequence>
<dbReference type="GO" id="GO:0005737">
    <property type="term" value="C:cytoplasm"/>
    <property type="evidence" value="ECO:0007669"/>
    <property type="project" value="UniProtKB-SubCell"/>
</dbReference>
<dbReference type="InterPro" id="IPR013785">
    <property type="entry name" value="Aldolase_TIM"/>
</dbReference>
<dbReference type="PRINTS" id="PR00146">
    <property type="entry name" value="DHPICSNTHASE"/>
</dbReference>
<dbReference type="InterPro" id="IPR002220">
    <property type="entry name" value="DapA-like"/>
</dbReference>
<evidence type="ECO:0000256" key="12">
    <source>
        <dbReference type="HAMAP-Rule" id="MF_00418"/>
    </source>
</evidence>
<comment type="similarity">
    <text evidence="3 12 13">Belongs to the DapA family.</text>
</comment>
<keyword evidence="10 12" id="KW-0704">Schiff base</keyword>
<evidence type="ECO:0000256" key="8">
    <source>
        <dbReference type="ARBA" id="ARBA00023154"/>
    </source>
</evidence>
<organism evidence="16 17">
    <name type="scientific">Candidatus Ornithocaccomicrobium faecavium</name>
    <dbReference type="NCBI Taxonomy" id="2840890"/>
    <lineage>
        <taxon>Bacteria</taxon>
        <taxon>Bacillati</taxon>
        <taxon>Bacillota</taxon>
        <taxon>Clostridia</taxon>
        <taxon>Candidatus Ornithocaccomicrobium</taxon>
    </lineage>
</organism>
<accession>A0A9D1TEI0</accession>
<dbReference type="EMBL" id="DVOT01000237">
    <property type="protein sequence ID" value="HIV28887.1"/>
    <property type="molecule type" value="Genomic_DNA"/>
</dbReference>
<evidence type="ECO:0000256" key="4">
    <source>
        <dbReference type="ARBA" id="ARBA00012086"/>
    </source>
</evidence>
<evidence type="ECO:0000256" key="14">
    <source>
        <dbReference type="PIRSR" id="PIRSR001365-1"/>
    </source>
</evidence>
<comment type="pathway">
    <text evidence="2 12">Amino-acid biosynthesis; L-lysine biosynthesis via DAP pathway; (S)-tetrahydrodipicolinate from L-aspartate: step 3/4.</text>
</comment>
<keyword evidence="9 12" id="KW-0456">Lyase</keyword>
<evidence type="ECO:0000256" key="15">
    <source>
        <dbReference type="PIRSR" id="PIRSR001365-2"/>
    </source>
</evidence>
<dbReference type="InterPro" id="IPR020625">
    <property type="entry name" value="Schiff_base-form_aldolases_AS"/>
</dbReference>
<evidence type="ECO:0000256" key="7">
    <source>
        <dbReference type="ARBA" id="ARBA00022915"/>
    </source>
</evidence>
<dbReference type="Proteomes" id="UP000886884">
    <property type="component" value="Unassembled WGS sequence"/>
</dbReference>
<dbReference type="GO" id="GO:0009089">
    <property type="term" value="P:lysine biosynthetic process via diaminopimelate"/>
    <property type="evidence" value="ECO:0007669"/>
    <property type="project" value="UniProtKB-UniRule"/>
</dbReference>
<keyword evidence="7 12" id="KW-0220">Diaminopimelate biosynthesis</keyword>
<evidence type="ECO:0000256" key="5">
    <source>
        <dbReference type="ARBA" id="ARBA00022490"/>
    </source>
</evidence>
<comment type="caution">
    <text evidence="12">Was originally thought to be a dihydrodipicolinate synthase (DHDPS), catalyzing the condensation of (S)-aspartate-beta-semialdehyde [(S)-ASA] and pyruvate to dihydrodipicolinate (DHDP). However, it was shown in E.coli that the product of the enzymatic reaction is not dihydrodipicolinate but in fact (4S)-4-hydroxy-2,3,4,5-tetrahydro-(2S)-dipicolinic acid (HTPA), and that the consecutive dehydration reaction leading to DHDP is not spontaneous but catalyzed by DapB.</text>
</comment>
<dbReference type="HAMAP" id="MF_00418">
    <property type="entry name" value="DapA"/>
    <property type="match status" value="1"/>
</dbReference>
<dbReference type="CDD" id="cd00408">
    <property type="entry name" value="DHDPS-like"/>
    <property type="match status" value="1"/>
</dbReference>
<comment type="subcellular location">
    <subcellularLocation>
        <location evidence="12">Cytoplasm</location>
    </subcellularLocation>
</comment>
<evidence type="ECO:0000313" key="17">
    <source>
        <dbReference type="Proteomes" id="UP000886884"/>
    </source>
</evidence>
<dbReference type="PANTHER" id="PTHR12128:SF66">
    <property type="entry name" value="4-HYDROXY-2-OXOGLUTARATE ALDOLASE, MITOCHONDRIAL"/>
    <property type="match status" value="1"/>
</dbReference>
<keyword evidence="5 12" id="KW-0963">Cytoplasm</keyword>
<evidence type="ECO:0000256" key="13">
    <source>
        <dbReference type="PIRNR" id="PIRNR001365"/>
    </source>
</evidence>
<comment type="subunit">
    <text evidence="12">Homotetramer; dimer of dimers.</text>
</comment>
<dbReference type="PIRSF" id="PIRSF001365">
    <property type="entry name" value="DHDPS"/>
    <property type="match status" value="1"/>
</dbReference>
<proteinExistence type="inferred from homology"/>
<comment type="caution">
    <text evidence="16">The sequence shown here is derived from an EMBL/GenBank/DDBJ whole genome shotgun (WGS) entry which is preliminary data.</text>
</comment>
<dbReference type="PANTHER" id="PTHR12128">
    <property type="entry name" value="DIHYDRODIPICOLINATE SYNTHASE"/>
    <property type="match status" value="1"/>
</dbReference>
<evidence type="ECO:0000256" key="9">
    <source>
        <dbReference type="ARBA" id="ARBA00023239"/>
    </source>
</evidence>
<name>A0A9D1TEI0_9FIRM</name>
<reference evidence="16" key="2">
    <citation type="journal article" date="2021" name="PeerJ">
        <title>Extensive microbial diversity within the chicken gut microbiome revealed by metagenomics and culture.</title>
        <authorList>
            <person name="Gilroy R."/>
            <person name="Ravi A."/>
            <person name="Getino M."/>
            <person name="Pursley I."/>
            <person name="Horton D.L."/>
            <person name="Alikhan N.F."/>
            <person name="Baker D."/>
            <person name="Gharbi K."/>
            <person name="Hall N."/>
            <person name="Watson M."/>
            <person name="Adriaenssens E.M."/>
            <person name="Foster-Nyarko E."/>
            <person name="Jarju S."/>
            <person name="Secka A."/>
            <person name="Antonio M."/>
            <person name="Oren A."/>
            <person name="Chaudhuri R.R."/>
            <person name="La Ragione R."/>
            <person name="Hildebrand F."/>
            <person name="Pallen M.J."/>
        </authorList>
    </citation>
    <scope>NUCLEOTIDE SEQUENCE</scope>
    <source>
        <strain evidence="16">CHK183-6373</strain>
    </source>
</reference>
<dbReference type="InterPro" id="IPR005263">
    <property type="entry name" value="DapA"/>
</dbReference>
<comment type="function">
    <text evidence="1 12">Catalyzes the condensation of (S)-aspartate-beta-semialdehyde [(S)-ASA] and pyruvate to 4-hydroxy-tetrahydrodipicolinate (HTPA).</text>
</comment>
<dbReference type="GO" id="GO:0019877">
    <property type="term" value="P:diaminopimelate biosynthetic process"/>
    <property type="evidence" value="ECO:0007669"/>
    <property type="project" value="UniProtKB-UniRule"/>
</dbReference>
<reference evidence="16" key="1">
    <citation type="submission" date="2020-10" db="EMBL/GenBank/DDBJ databases">
        <authorList>
            <person name="Gilroy R."/>
        </authorList>
    </citation>
    <scope>NUCLEOTIDE SEQUENCE</scope>
    <source>
        <strain evidence="16">CHK183-6373</strain>
    </source>
</reference>
<dbReference type="NCBIfam" id="TIGR00674">
    <property type="entry name" value="dapA"/>
    <property type="match status" value="1"/>
</dbReference>
<keyword evidence="6 12" id="KW-0028">Amino-acid biosynthesis</keyword>
<keyword evidence="8 12" id="KW-0457">Lysine biosynthesis</keyword>
<comment type="catalytic activity">
    <reaction evidence="11 12">
        <text>L-aspartate 4-semialdehyde + pyruvate = (2S,4S)-4-hydroxy-2,3,4,5-tetrahydrodipicolinate + H2O + H(+)</text>
        <dbReference type="Rhea" id="RHEA:34171"/>
        <dbReference type="ChEBI" id="CHEBI:15361"/>
        <dbReference type="ChEBI" id="CHEBI:15377"/>
        <dbReference type="ChEBI" id="CHEBI:15378"/>
        <dbReference type="ChEBI" id="CHEBI:67139"/>
        <dbReference type="ChEBI" id="CHEBI:537519"/>
        <dbReference type="EC" id="4.3.3.7"/>
    </reaction>
</comment>
<protein>
    <recommendedName>
        <fullName evidence="4 12">4-hydroxy-tetrahydrodipicolinate synthase</fullName>
        <shortName evidence="12">HTPA synthase</shortName>
        <ecNumber evidence="4 12">4.3.3.7</ecNumber>
    </recommendedName>
</protein>
<dbReference type="SMART" id="SM01130">
    <property type="entry name" value="DHDPS"/>
    <property type="match status" value="1"/>
</dbReference>
<dbReference type="GO" id="GO:0008840">
    <property type="term" value="F:4-hydroxy-tetrahydrodipicolinate synthase activity"/>
    <property type="evidence" value="ECO:0007669"/>
    <property type="project" value="UniProtKB-UniRule"/>
</dbReference>
<dbReference type="PROSITE" id="PS00666">
    <property type="entry name" value="DHDPS_2"/>
    <property type="match status" value="1"/>
</dbReference>
<dbReference type="EC" id="4.3.3.7" evidence="4 12"/>
<evidence type="ECO:0000256" key="10">
    <source>
        <dbReference type="ARBA" id="ARBA00023270"/>
    </source>
</evidence>